<name>A0A2S6HJC6_9FIRM</name>
<accession>A0A2S6HJC6</accession>
<reference evidence="1 2" key="1">
    <citation type="submission" date="2018-02" db="EMBL/GenBank/DDBJ databases">
        <title>Genomic Encyclopedia of Archaeal and Bacterial Type Strains, Phase II (KMG-II): from individual species to whole genera.</title>
        <authorList>
            <person name="Goeker M."/>
        </authorList>
    </citation>
    <scope>NUCLEOTIDE SEQUENCE [LARGE SCALE GENOMIC DNA]</scope>
    <source>
        <strain evidence="1 2">DSM 3808</strain>
    </source>
</reference>
<protein>
    <recommendedName>
        <fullName evidence="3">DNA-binding protein</fullName>
    </recommendedName>
</protein>
<dbReference type="Proteomes" id="UP000237749">
    <property type="component" value="Unassembled WGS sequence"/>
</dbReference>
<dbReference type="RefSeq" id="WP_104439334.1">
    <property type="nucleotide sequence ID" value="NZ_PTJA01000016.1"/>
</dbReference>
<organism evidence="1 2">
    <name type="scientific">Lacrimispora xylanisolvens</name>
    <dbReference type="NCBI Taxonomy" id="384636"/>
    <lineage>
        <taxon>Bacteria</taxon>
        <taxon>Bacillati</taxon>
        <taxon>Bacillota</taxon>
        <taxon>Clostridia</taxon>
        <taxon>Lachnospirales</taxon>
        <taxon>Lachnospiraceae</taxon>
        <taxon>Lacrimispora</taxon>
    </lineage>
</organism>
<comment type="caution">
    <text evidence="1">The sequence shown here is derived from an EMBL/GenBank/DDBJ whole genome shotgun (WGS) entry which is preliminary data.</text>
</comment>
<dbReference type="EMBL" id="PTJA01000016">
    <property type="protein sequence ID" value="PPK77572.1"/>
    <property type="molecule type" value="Genomic_DNA"/>
</dbReference>
<sequence>MKKNRVRTATAAKIVGVDRGFFIEKVRTGKFPGSYEKNGSKANVVVLAVELAQFLGRSIEEIDSAVEEIEGR</sequence>
<gene>
    <name evidence="1" type="ORF">BXY41_116111</name>
</gene>
<keyword evidence="2" id="KW-1185">Reference proteome</keyword>
<dbReference type="AlphaFoldDB" id="A0A2S6HJC6"/>
<evidence type="ECO:0008006" key="3">
    <source>
        <dbReference type="Google" id="ProtNLM"/>
    </source>
</evidence>
<proteinExistence type="predicted"/>
<evidence type="ECO:0000313" key="2">
    <source>
        <dbReference type="Proteomes" id="UP000237749"/>
    </source>
</evidence>
<evidence type="ECO:0000313" key="1">
    <source>
        <dbReference type="EMBL" id="PPK77572.1"/>
    </source>
</evidence>